<gene>
    <name evidence="2" type="ORF">QE152_g14043</name>
</gene>
<protein>
    <submittedName>
        <fullName evidence="2">Uncharacterized protein</fullName>
    </submittedName>
</protein>
<dbReference type="Proteomes" id="UP001458880">
    <property type="component" value="Unassembled WGS sequence"/>
</dbReference>
<comment type="caution">
    <text evidence="2">The sequence shown here is derived from an EMBL/GenBank/DDBJ whole genome shotgun (WGS) entry which is preliminary data.</text>
</comment>
<proteinExistence type="predicted"/>
<feature type="region of interest" description="Disordered" evidence="1">
    <location>
        <begin position="162"/>
        <end position="206"/>
    </location>
</feature>
<reference evidence="2 3" key="1">
    <citation type="journal article" date="2024" name="BMC Genomics">
        <title>De novo assembly and annotation of Popillia japonica's genome with initial clues to its potential as an invasive pest.</title>
        <authorList>
            <person name="Cucini C."/>
            <person name="Boschi S."/>
            <person name="Funari R."/>
            <person name="Cardaioli E."/>
            <person name="Iannotti N."/>
            <person name="Marturano G."/>
            <person name="Paoli F."/>
            <person name="Bruttini M."/>
            <person name="Carapelli A."/>
            <person name="Frati F."/>
            <person name="Nardi F."/>
        </authorList>
    </citation>
    <scope>NUCLEOTIDE SEQUENCE [LARGE SCALE GENOMIC DNA]</scope>
    <source>
        <strain evidence="2">DMR45628</strain>
    </source>
</reference>
<accession>A0AAW1LAH0</accession>
<sequence length="239" mass="27289">MNKVGNEKEYKEVTGGKSRHTTSNDNGRRVVGFAFESNMKKVTGGKSRHTTSNDNGRRVVGFAFEKKTSKNVMDERSYRRADCDSDHMLVIMEMHQERPHKKKEMREIRKRHEVAKLKDRAISKQFEQDITDKLITKPHKEEIEEEWMQIEAEKEVAEKVLEKSKGSKPGNGLTMNVNRAGSEKFLPKKSKNSNAGRPLYLKSEGGTLVGDTEGKLKVFAQYFAGVLNENEDEVNPDEQ</sequence>
<name>A0AAW1LAH0_POPJA</name>
<feature type="region of interest" description="Disordered" evidence="1">
    <location>
        <begin position="1"/>
        <end position="60"/>
    </location>
</feature>
<keyword evidence="3" id="KW-1185">Reference proteome</keyword>
<dbReference type="EMBL" id="JASPKY010000139">
    <property type="protein sequence ID" value="KAK9730968.1"/>
    <property type="molecule type" value="Genomic_DNA"/>
</dbReference>
<evidence type="ECO:0000256" key="1">
    <source>
        <dbReference type="SAM" id="MobiDB-lite"/>
    </source>
</evidence>
<evidence type="ECO:0000313" key="3">
    <source>
        <dbReference type="Proteomes" id="UP001458880"/>
    </source>
</evidence>
<feature type="compositionally biased region" description="Basic and acidic residues" evidence="1">
    <location>
        <begin position="1"/>
        <end position="14"/>
    </location>
</feature>
<organism evidence="2 3">
    <name type="scientific">Popillia japonica</name>
    <name type="common">Japanese beetle</name>
    <dbReference type="NCBI Taxonomy" id="7064"/>
    <lineage>
        <taxon>Eukaryota</taxon>
        <taxon>Metazoa</taxon>
        <taxon>Ecdysozoa</taxon>
        <taxon>Arthropoda</taxon>
        <taxon>Hexapoda</taxon>
        <taxon>Insecta</taxon>
        <taxon>Pterygota</taxon>
        <taxon>Neoptera</taxon>
        <taxon>Endopterygota</taxon>
        <taxon>Coleoptera</taxon>
        <taxon>Polyphaga</taxon>
        <taxon>Scarabaeiformia</taxon>
        <taxon>Scarabaeidae</taxon>
        <taxon>Rutelinae</taxon>
        <taxon>Popillia</taxon>
    </lineage>
</organism>
<dbReference type="AlphaFoldDB" id="A0AAW1LAH0"/>
<evidence type="ECO:0000313" key="2">
    <source>
        <dbReference type="EMBL" id="KAK9730968.1"/>
    </source>
</evidence>